<dbReference type="EMBL" id="BAAAHK010000003">
    <property type="protein sequence ID" value="GAA0931684.1"/>
    <property type="molecule type" value="Genomic_DNA"/>
</dbReference>
<evidence type="ECO:0000313" key="2">
    <source>
        <dbReference type="Proteomes" id="UP001500542"/>
    </source>
</evidence>
<protein>
    <recommendedName>
        <fullName evidence="3">Antibiotic biosynthesis monooxygenase</fullName>
    </recommendedName>
</protein>
<gene>
    <name evidence="1" type="ORF">GCM10009554_15760</name>
</gene>
<sequence>MAGFVQIIEFQTSRPDEVRALGEEFRKNREAAGPGSSPVRMMACADRDNPGHYFNIVEFASYEEAMANSERADTTEFATRMMELCDGPTTFRNLDLRETAEMS</sequence>
<dbReference type="RefSeq" id="WP_343966377.1">
    <property type="nucleotide sequence ID" value="NZ_BAAAHK010000003.1"/>
</dbReference>
<dbReference type="Proteomes" id="UP001500542">
    <property type="component" value="Unassembled WGS sequence"/>
</dbReference>
<reference evidence="1 2" key="1">
    <citation type="journal article" date="2019" name="Int. J. Syst. Evol. Microbiol.">
        <title>The Global Catalogue of Microorganisms (GCM) 10K type strain sequencing project: providing services to taxonomists for standard genome sequencing and annotation.</title>
        <authorList>
            <consortium name="The Broad Institute Genomics Platform"/>
            <consortium name="The Broad Institute Genome Sequencing Center for Infectious Disease"/>
            <person name="Wu L."/>
            <person name="Ma J."/>
        </authorList>
    </citation>
    <scope>NUCLEOTIDE SEQUENCE [LARGE SCALE GENOMIC DNA]</scope>
    <source>
        <strain evidence="1 2">JCM 10977</strain>
    </source>
</reference>
<organism evidence="1 2">
    <name type="scientific">Kribbella koreensis</name>
    <dbReference type="NCBI Taxonomy" id="57909"/>
    <lineage>
        <taxon>Bacteria</taxon>
        <taxon>Bacillati</taxon>
        <taxon>Actinomycetota</taxon>
        <taxon>Actinomycetes</taxon>
        <taxon>Propionibacteriales</taxon>
        <taxon>Kribbellaceae</taxon>
        <taxon>Kribbella</taxon>
    </lineage>
</organism>
<name>A0ABN1PSD4_9ACTN</name>
<keyword evidence="2" id="KW-1185">Reference proteome</keyword>
<evidence type="ECO:0000313" key="1">
    <source>
        <dbReference type="EMBL" id="GAA0931684.1"/>
    </source>
</evidence>
<evidence type="ECO:0008006" key="3">
    <source>
        <dbReference type="Google" id="ProtNLM"/>
    </source>
</evidence>
<accession>A0ABN1PSD4</accession>
<proteinExistence type="predicted"/>
<comment type="caution">
    <text evidence="1">The sequence shown here is derived from an EMBL/GenBank/DDBJ whole genome shotgun (WGS) entry which is preliminary data.</text>
</comment>